<protein>
    <submittedName>
        <fullName evidence="1">Transcription factor E2FA</fullName>
    </submittedName>
</protein>
<sequence>MLASKQKSSFICLNMHQTETLEFALLESSSVDDDLAELKKEISGSSSSSQEKTQWATKHLYSSAIQNPK</sequence>
<organism evidence="1 2">
    <name type="scientific">Iris pallida</name>
    <name type="common">Sweet iris</name>
    <dbReference type="NCBI Taxonomy" id="29817"/>
    <lineage>
        <taxon>Eukaryota</taxon>
        <taxon>Viridiplantae</taxon>
        <taxon>Streptophyta</taxon>
        <taxon>Embryophyta</taxon>
        <taxon>Tracheophyta</taxon>
        <taxon>Spermatophyta</taxon>
        <taxon>Magnoliopsida</taxon>
        <taxon>Liliopsida</taxon>
        <taxon>Asparagales</taxon>
        <taxon>Iridaceae</taxon>
        <taxon>Iridoideae</taxon>
        <taxon>Irideae</taxon>
        <taxon>Iris</taxon>
    </lineage>
</organism>
<reference evidence="1" key="2">
    <citation type="submission" date="2023-04" db="EMBL/GenBank/DDBJ databases">
        <authorList>
            <person name="Bruccoleri R.E."/>
            <person name="Oakeley E.J."/>
            <person name="Faust A.-M."/>
            <person name="Dessus-Babus S."/>
            <person name="Altorfer M."/>
            <person name="Burckhardt D."/>
            <person name="Oertli M."/>
            <person name="Naumann U."/>
            <person name="Petersen F."/>
            <person name="Wong J."/>
        </authorList>
    </citation>
    <scope>NUCLEOTIDE SEQUENCE</scope>
    <source>
        <strain evidence="1">GSM-AAB239-AS_SAM_17_03QT</strain>
        <tissue evidence="1">Leaf</tissue>
    </source>
</reference>
<accession>A0AAX6GJ14</accession>
<dbReference type="EMBL" id="JANAVB010019200">
    <property type="protein sequence ID" value="KAJ6828512.1"/>
    <property type="molecule type" value="Genomic_DNA"/>
</dbReference>
<proteinExistence type="predicted"/>
<keyword evidence="2" id="KW-1185">Reference proteome</keyword>
<comment type="caution">
    <text evidence="1">The sequence shown here is derived from an EMBL/GenBank/DDBJ whole genome shotgun (WGS) entry which is preliminary data.</text>
</comment>
<gene>
    <name evidence="1" type="ORF">M6B38_362135</name>
</gene>
<evidence type="ECO:0000313" key="2">
    <source>
        <dbReference type="Proteomes" id="UP001140949"/>
    </source>
</evidence>
<evidence type="ECO:0000313" key="1">
    <source>
        <dbReference type="EMBL" id="KAJ6828512.1"/>
    </source>
</evidence>
<dbReference type="Proteomes" id="UP001140949">
    <property type="component" value="Unassembled WGS sequence"/>
</dbReference>
<dbReference type="AlphaFoldDB" id="A0AAX6GJ14"/>
<name>A0AAX6GJ14_IRIPA</name>
<reference evidence="1" key="1">
    <citation type="journal article" date="2023" name="GigaByte">
        <title>Genome assembly of the bearded iris, Iris pallida Lam.</title>
        <authorList>
            <person name="Bruccoleri R.E."/>
            <person name="Oakeley E.J."/>
            <person name="Faust A.M.E."/>
            <person name="Altorfer M."/>
            <person name="Dessus-Babus S."/>
            <person name="Burckhardt D."/>
            <person name="Oertli M."/>
            <person name="Naumann U."/>
            <person name="Petersen F."/>
            <person name="Wong J."/>
        </authorList>
    </citation>
    <scope>NUCLEOTIDE SEQUENCE</scope>
    <source>
        <strain evidence="1">GSM-AAB239-AS_SAM_17_03QT</strain>
    </source>
</reference>